<gene>
    <name evidence="1" type="ORF">LVIROSA_LOCUS15770</name>
</gene>
<evidence type="ECO:0000313" key="1">
    <source>
        <dbReference type="EMBL" id="CAH1428868.1"/>
    </source>
</evidence>
<comment type="caution">
    <text evidence="1">The sequence shown here is derived from an EMBL/GenBank/DDBJ whole genome shotgun (WGS) entry which is preliminary data.</text>
</comment>
<dbReference type="Proteomes" id="UP001157418">
    <property type="component" value="Unassembled WGS sequence"/>
</dbReference>
<dbReference type="AlphaFoldDB" id="A0AAU9MW34"/>
<sequence>MQGRGRINQPGSHPDLPWYTFPNVVAPKVMIQWNEKLAWLKERKVHMPAEINWNWMEEVGLSEAIEPFLTKSFDGVQGWFIFMAWRRLFHIQ</sequence>
<proteinExistence type="predicted"/>
<keyword evidence="2" id="KW-1185">Reference proteome</keyword>
<name>A0AAU9MW34_9ASTR</name>
<protein>
    <submittedName>
        <fullName evidence="1">Uncharacterized protein</fullName>
    </submittedName>
</protein>
<evidence type="ECO:0000313" key="2">
    <source>
        <dbReference type="Proteomes" id="UP001157418"/>
    </source>
</evidence>
<dbReference type="EMBL" id="CAKMRJ010002259">
    <property type="protein sequence ID" value="CAH1428868.1"/>
    <property type="molecule type" value="Genomic_DNA"/>
</dbReference>
<accession>A0AAU9MW34</accession>
<organism evidence="1 2">
    <name type="scientific">Lactuca virosa</name>
    <dbReference type="NCBI Taxonomy" id="75947"/>
    <lineage>
        <taxon>Eukaryota</taxon>
        <taxon>Viridiplantae</taxon>
        <taxon>Streptophyta</taxon>
        <taxon>Embryophyta</taxon>
        <taxon>Tracheophyta</taxon>
        <taxon>Spermatophyta</taxon>
        <taxon>Magnoliopsida</taxon>
        <taxon>eudicotyledons</taxon>
        <taxon>Gunneridae</taxon>
        <taxon>Pentapetalae</taxon>
        <taxon>asterids</taxon>
        <taxon>campanulids</taxon>
        <taxon>Asterales</taxon>
        <taxon>Asteraceae</taxon>
        <taxon>Cichorioideae</taxon>
        <taxon>Cichorieae</taxon>
        <taxon>Lactucinae</taxon>
        <taxon>Lactuca</taxon>
    </lineage>
</organism>
<reference evidence="1 2" key="1">
    <citation type="submission" date="2022-01" db="EMBL/GenBank/DDBJ databases">
        <authorList>
            <person name="Xiong W."/>
            <person name="Schranz E."/>
        </authorList>
    </citation>
    <scope>NUCLEOTIDE SEQUENCE [LARGE SCALE GENOMIC DNA]</scope>
</reference>